<dbReference type="InterPro" id="IPR036864">
    <property type="entry name" value="Zn2-C6_fun-type_DNA-bd_sf"/>
</dbReference>
<organism evidence="4 5">
    <name type="scientific">Moelleriella libera RCEF 2490</name>
    <dbReference type="NCBI Taxonomy" id="1081109"/>
    <lineage>
        <taxon>Eukaryota</taxon>
        <taxon>Fungi</taxon>
        <taxon>Dikarya</taxon>
        <taxon>Ascomycota</taxon>
        <taxon>Pezizomycotina</taxon>
        <taxon>Sordariomycetes</taxon>
        <taxon>Hypocreomycetidae</taxon>
        <taxon>Hypocreales</taxon>
        <taxon>Clavicipitaceae</taxon>
        <taxon>Moelleriella</taxon>
    </lineage>
</organism>
<dbReference type="STRING" id="1081109.A0A168C1C8"/>
<evidence type="ECO:0000259" key="3">
    <source>
        <dbReference type="PROSITE" id="PS50048"/>
    </source>
</evidence>
<dbReference type="PANTHER" id="PTHR31668">
    <property type="entry name" value="GLUCOSE TRANSPORT TRANSCRIPTION REGULATOR RGT1-RELATED-RELATED"/>
    <property type="match status" value="1"/>
</dbReference>
<feature type="region of interest" description="Disordered" evidence="2">
    <location>
        <begin position="165"/>
        <end position="215"/>
    </location>
</feature>
<dbReference type="PROSITE" id="PS50048">
    <property type="entry name" value="ZN2_CY6_FUNGAL_2"/>
    <property type="match status" value="1"/>
</dbReference>
<dbReference type="OrthoDB" id="3498215at2759"/>
<dbReference type="GO" id="GO:0008270">
    <property type="term" value="F:zinc ion binding"/>
    <property type="evidence" value="ECO:0007669"/>
    <property type="project" value="InterPro"/>
</dbReference>
<name>A0A168C1C8_9HYPO</name>
<dbReference type="Pfam" id="PF00172">
    <property type="entry name" value="Zn_clus"/>
    <property type="match status" value="1"/>
</dbReference>
<evidence type="ECO:0000313" key="5">
    <source>
        <dbReference type="Proteomes" id="UP000078544"/>
    </source>
</evidence>
<dbReference type="Gene3D" id="4.10.240.10">
    <property type="entry name" value="Zn(2)-C6 fungal-type DNA-binding domain"/>
    <property type="match status" value="1"/>
</dbReference>
<evidence type="ECO:0000313" key="4">
    <source>
        <dbReference type="EMBL" id="KZZ96021.1"/>
    </source>
</evidence>
<reference evidence="4 5" key="1">
    <citation type="journal article" date="2016" name="Genome Biol. Evol.">
        <title>Divergent and convergent evolution of fungal pathogenicity.</title>
        <authorList>
            <person name="Shang Y."/>
            <person name="Xiao G."/>
            <person name="Zheng P."/>
            <person name="Cen K."/>
            <person name="Zhan S."/>
            <person name="Wang C."/>
        </authorList>
    </citation>
    <scope>NUCLEOTIDE SEQUENCE [LARGE SCALE GENOMIC DNA]</scope>
    <source>
        <strain evidence="4 5">RCEF 2490</strain>
    </source>
</reference>
<dbReference type="SMART" id="SM00066">
    <property type="entry name" value="GAL4"/>
    <property type="match status" value="1"/>
</dbReference>
<evidence type="ECO:0000256" key="1">
    <source>
        <dbReference type="ARBA" id="ARBA00023242"/>
    </source>
</evidence>
<dbReference type="GO" id="GO:0000981">
    <property type="term" value="F:DNA-binding transcription factor activity, RNA polymerase II-specific"/>
    <property type="evidence" value="ECO:0007669"/>
    <property type="project" value="InterPro"/>
</dbReference>
<dbReference type="InterPro" id="IPR001138">
    <property type="entry name" value="Zn2Cys6_DnaBD"/>
</dbReference>
<dbReference type="Proteomes" id="UP000078544">
    <property type="component" value="Unassembled WGS sequence"/>
</dbReference>
<feature type="compositionally biased region" description="Pro residues" evidence="2">
    <location>
        <begin position="172"/>
        <end position="186"/>
    </location>
</feature>
<dbReference type="SUPFAM" id="SSF57701">
    <property type="entry name" value="Zn2/Cys6 DNA-binding domain"/>
    <property type="match status" value="1"/>
</dbReference>
<protein>
    <submittedName>
        <fullName evidence="4">Zn(2)-C6 fungal-type DNA-binding domain protein</fullName>
    </submittedName>
</protein>
<dbReference type="PROSITE" id="PS00463">
    <property type="entry name" value="ZN2_CY6_FUNGAL_1"/>
    <property type="match status" value="1"/>
</dbReference>
<dbReference type="EMBL" id="AZGY01000008">
    <property type="protein sequence ID" value="KZZ96021.1"/>
    <property type="molecule type" value="Genomic_DNA"/>
</dbReference>
<gene>
    <name evidence="4" type="ORF">AAL_04317</name>
</gene>
<feature type="region of interest" description="Disordered" evidence="2">
    <location>
        <begin position="47"/>
        <end position="85"/>
    </location>
</feature>
<accession>A0A168C1C8</accession>
<dbReference type="CDD" id="cd00067">
    <property type="entry name" value="GAL4"/>
    <property type="match status" value="1"/>
</dbReference>
<dbReference type="InterPro" id="IPR050797">
    <property type="entry name" value="Carb_Metab_Trans_Reg"/>
</dbReference>
<keyword evidence="4" id="KW-0238">DNA-binding</keyword>
<sequence length="458" mass="50026">MQEHAAPGAVTKHRACDECRSRKLACSKDPGGCQRCRKENIECVYSAQKQMGRPRKRRAAEEPVSDEGLDDTRPPVAPPSLDSISSDDGANFLDLLPSFFGDDEHVPFFPLPELGLGPADDVFAGPSLGLDLSGTDILQDISFGETSFDTTSISKDINSSLQNYVTQQQQHPPLPPPQPPSPPHVTPPLAAEETPTSVSSDRGSHDGDAQAPPPAHLKPLPCASCGCLSSLYLALESLNRLPSDVVSAMRVARSATKIAQDVLDCSQCSNAFFRDPLQPQPVQTLQNMMCLGALVPSACNAYAQIMELIDDETEAARRASRQIFFSFKDVGGLWGLVMDSQSPHSLLHEYDNKHLRPDVWRATVQTILKLDVYGLGGRNGASPPGGHLQRGLKDVVNHLDQTARLRHDMMDELIAKGKMPPLQSKYLFHQHRPIPPEQRNCVQVVESARQALDSLMLK</sequence>
<comment type="caution">
    <text evidence="4">The sequence shown here is derived from an EMBL/GenBank/DDBJ whole genome shotgun (WGS) entry which is preliminary data.</text>
</comment>
<feature type="domain" description="Zn(2)-C6 fungal-type" evidence="3">
    <location>
        <begin position="15"/>
        <end position="45"/>
    </location>
</feature>
<keyword evidence="1" id="KW-0539">Nucleus</keyword>
<evidence type="ECO:0000256" key="2">
    <source>
        <dbReference type="SAM" id="MobiDB-lite"/>
    </source>
</evidence>
<dbReference type="GO" id="GO:0003677">
    <property type="term" value="F:DNA binding"/>
    <property type="evidence" value="ECO:0007669"/>
    <property type="project" value="UniProtKB-KW"/>
</dbReference>
<dbReference type="AlphaFoldDB" id="A0A168C1C8"/>
<keyword evidence="5" id="KW-1185">Reference proteome</keyword>
<proteinExistence type="predicted"/>